<sequence length="279" mass="30433">MRFLLDGLASLMLEVFIDNSTITITFEMASPTKPTVILLQGTFQPPEVYHSFARLISSRGFPVVQPAYPSLTGQDQPDFINKTLADDVQVVEDVVKKLVDDEGKAVLVVMHSYGGLVGAEAVPEDLNLKHRQAKGGQLLPGGVAYLFYFSAFVLPMGQSIATAMGDHPDHDHYDGRFSMRDPLATLYTDMPADEAAYWARRTIPQSNAVKDTAMRRCAYAYVPSTYVVCTGDKAVPPPVQKMFAQLAGAVVREIDTGHSAMLSKLDEVMALLEEAAAAM</sequence>
<accession>A0AAI8YHU3</accession>
<dbReference type="PANTHER" id="PTHR37017:SF11">
    <property type="entry name" value="ESTERASE_LIPASE_THIOESTERASE DOMAIN-CONTAINING PROTEIN"/>
    <property type="match status" value="1"/>
</dbReference>
<dbReference type="Pfam" id="PF12697">
    <property type="entry name" value="Abhydrolase_6"/>
    <property type="match status" value="1"/>
</dbReference>
<dbReference type="InterPro" id="IPR000073">
    <property type="entry name" value="AB_hydrolase_1"/>
</dbReference>
<dbReference type="InterPro" id="IPR029058">
    <property type="entry name" value="AB_hydrolase_fold"/>
</dbReference>
<reference evidence="2" key="1">
    <citation type="submission" date="2023-10" db="EMBL/GenBank/DDBJ databases">
        <authorList>
            <person name="Hackl T."/>
        </authorList>
    </citation>
    <scope>NUCLEOTIDE SEQUENCE</scope>
</reference>
<evidence type="ECO:0000313" key="2">
    <source>
        <dbReference type="EMBL" id="CAJ2505400.1"/>
    </source>
</evidence>
<dbReference type="Gene3D" id="3.40.50.1820">
    <property type="entry name" value="alpha/beta hydrolase"/>
    <property type="match status" value="1"/>
</dbReference>
<dbReference type="InterPro" id="IPR052897">
    <property type="entry name" value="Sec-Metab_Biosynth_Hydrolase"/>
</dbReference>
<keyword evidence="3" id="KW-1185">Reference proteome</keyword>
<dbReference type="EMBL" id="CAUWAG010000007">
    <property type="protein sequence ID" value="CAJ2505400.1"/>
    <property type="molecule type" value="Genomic_DNA"/>
</dbReference>
<comment type="caution">
    <text evidence="2">The sequence shown here is derived from an EMBL/GenBank/DDBJ whole genome shotgun (WGS) entry which is preliminary data.</text>
</comment>
<evidence type="ECO:0000259" key="1">
    <source>
        <dbReference type="Pfam" id="PF12697"/>
    </source>
</evidence>
<name>A0AAI8YHU3_9PEZI</name>
<proteinExistence type="predicted"/>
<dbReference type="SUPFAM" id="SSF53474">
    <property type="entry name" value="alpha/beta-Hydrolases"/>
    <property type="match status" value="1"/>
</dbReference>
<dbReference type="AlphaFoldDB" id="A0AAI8YHU3"/>
<dbReference type="PANTHER" id="PTHR37017">
    <property type="entry name" value="AB HYDROLASE-1 DOMAIN-CONTAINING PROTEIN-RELATED"/>
    <property type="match status" value="1"/>
</dbReference>
<gene>
    <name evidence="2" type="ORF">KHLLAP_LOCUS5868</name>
</gene>
<dbReference type="Proteomes" id="UP001295740">
    <property type="component" value="Unassembled WGS sequence"/>
</dbReference>
<protein>
    <submittedName>
        <fullName evidence="2">Uu.00g127940.m01.CDS01</fullName>
    </submittedName>
</protein>
<organism evidence="2 3">
    <name type="scientific">Anthostomella pinea</name>
    <dbReference type="NCBI Taxonomy" id="933095"/>
    <lineage>
        <taxon>Eukaryota</taxon>
        <taxon>Fungi</taxon>
        <taxon>Dikarya</taxon>
        <taxon>Ascomycota</taxon>
        <taxon>Pezizomycotina</taxon>
        <taxon>Sordariomycetes</taxon>
        <taxon>Xylariomycetidae</taxon>
        <taxon>Xylariales</taxon>
        <taxon>Xylariaceae</taxon>
        <taxon>Anthostomella</taxon>
    </lineage>
</organism>
<feature type="domain" description="AB hydrolase-1" evidence="1">
    <location>
        <begin position="36"/>
        <end position="269"/>
    </location>
</feature>
<evidence type="ECO:0000313" key="3">
    <source>
        <dbReference type="Proteomes" id="UP001295740"/>
    </source>
</evidence>